<dbReference type="Gene3D" id="3.30.70.270">
    <property type="match status" value="1"/>
</dbReference>
<evidence type="ECO:0000259" key="2">
    <source>
        <dbReference type="PROSITE" id="PS50887"/>
    </source>
</evidence>
<dbReference type="PROSITE" id="PS50887">
    <property type="entry name" value="GGDEF"/>
    <property type="match status" value="1"/>
</dbReference>
<dbReference type="EMBL" id="LZZM01000245">
    <property type="protein sequence ID" value="OOM69960.1"/>
    <property type="molecule type" value="Genomic_DNA"/>
</dbReference>
<accession>A0A1S8SWT4</accession>
<reference evidence="3 4" key="1">
    <citation type="submission" date="2016-05" db="EMBL/GenBank/DDBJ databases">
        <title>Microbial solvent formation.</title>
        <authorList>
            <person name="Poehlein A."/>
            <person name="Montoya Solano J.D."/>
            <person name="Flitsch S."/>
            <person name="Krabben P."/>
            <person name="Duerre P."/>
            <person name="Daniel R."/>
        </authorList>
    </citation>
    <scope>NUCLEOTIDE SEQUENCE [LARGE SCALE GENOMIC DNA]</scope>
    <source>
        <strain evidence="3 4">DSM 2619</strain>
    </source>
</reference>
<dbReference type="OrthoDB" id="9813903at2"/>
<comment type="caution">
    <text evidence="3">The sequence shown here is derived from an EMBL/GenBank/DDBJ whole genome shotgun (WGS) entry which is preliminary data.</text>
</comment>
<dbReference type="PANTHER" id="PTHR33121:SF76">
    <property type="entry name" value="SIGNALING PROTEIN"/>
    <property type="match status" value="1"/>
</dbReference>
<evidence type="ECO:0000313" key="4">
    <source>
        <dbReference type="Proteomes" id="UP000190890"/>
    </source>
</evidence>
<dbReference type="SUPFAM" id="SSF55073">
    <property type="entry name" value="Nucleotide cyclase"/>
    <property type="match status" value="1"/>
</dbReference>
<dbReference type="InterPro" id="IPR043128">
    <property type="entry name" value="Rev_trsase/Diguanyl_cyclase"/>
</dbReference>
<evidence type="ECO:0000259" key="1">
    <source>
        <dbReference type="PROSITE" id="PS50883"/>
    </source>
</evidence>
<dbReference type="Gene3D" id="3.20.20.450">
    <property type="entry name" value="EAL domain"/>
    <property type="match status" value="1"/>
</dbReference>
<dbReference type="Pfam" id="PF00563">
    <property type="entry name" value="EAL"/>
    <property type="match status" value="1"/>
</dbReference>
<sequence>MELLKDNLYTENYKDYEFEEFYNIIKTTNIKSLFQPIISLTDGTVMGYEALSRGPQNSYMQNPEVLLKIAKKCNKLWELEELFRSKALENICKKKLDIKIFLNINPQIINSLKFKDSFTREYLKKYNLDCENIIFEITERDEVTTISSFIETIEYCKNQNYQIAIDDVGSGHSGLNRICHVKPHYIKLDMELVRDVDKDSTKQAIIKSMYEFSKLTEANLIAEGIETEAELETLIDIGVQYGQGYFIQRPQETIIPIKDEIIHTIKTMNIKENDQYGYNIANVYISSISKKTESLKSEVLVSNVDSKFKKNQELLGICIVDDGEVKGVVTRNSFYSKLGSQYGYSLYSSKAISNIMNTSFLSVDYKVPIDMVIKLAMARTKDTLYDFVTVTKDSKYYGIVTIKDLIEKTIEIEVDNARHSNPLTGLPGNVIIEQTLETCISSNEKYCVLYFDIDNFKPYNDVYGFENGDKIIKFLAKAINSNISSSDFIGHIGGDDFIAVVCSWDVEKVCERIIRDFKLLALECYEERDLNNGYITAQNRHGIVEKFPLVSVSIAGITNKRREFASIYALAKESSKLKKKCKQNSGSCYIIL</sequence>
<dbReference type="InterPro" id="IPR046342">
    <property type="entry name" value="CBS_dom_sf"/>
</dbReference>
<dbReference type="InterPro" id="IPR035919">
    <property type="entry name" value="EAL_sf"/>
</dbReference>
<dbReference type="SUPFAM" id="SSF54631">
    <property type="entry name" value="CBS-domain pair"/>
    <property type="match status" value="1"/>
</dbReference>
<name>A0A1S8SWT4_9CLOT</name>
<evidence type="ECO:0000313" key="3">
    <source>
        <dbReference type="EMBL" id="OOM69960.1"/>
    </source>
</evidence>
<dbReference type="Pfam" id="PF00990">
    <property type="entry name" value="GGDEF"/>
    <property type="match status" value="1"/>
</dbReference>
<dbReference type="InterPro" id="IPR000644">
    <property type="entry name" value="CBS_dom"/>
</dbReference>
<dbReference type="SUPFAM" id="SSF141868">
    <property type="entry name" value="EAL domain-like"/>
    <property type="match status" value="1"/>
</dbReference>
<dbReference type="RefSeq" id="WP_077850167.1">
    <property type="nucleotide sequence ID" value="NZ_LZZM01000245.1"/>
</dbReference>
<keyword evidence="4" id="KW-1185">Reference proteome</keyword>
<feature type="domain" description="GGDEF" evidence="2">
    <location>
        <begin position="444"/>
        <end position="592"/>
    </location>
</feature>
<dbReference type="CDD" id="cd01949">
    <property type="entry name" value="GGDEF"/>
    <property type="match status" value="1"/>
</dbReference>
<dbReference type="Gene3D" id="3.10.580.10">
    <property type="entry name" value="CBS-domain"/>
    <property type="match status" value="1"/>
</dbReference>
<dbReference type="InterPro" id="IPR050706">
    <property type="entry name" value="Cyclic-di-GMP_PDE-like"/>
</dbReference>
<dbReference type="InterPro" id="IPR001633">
    <property type="entry name" value="EAL_dom"/>
</dbReference>
<dbReference type="InterPro" id="IPR029787">
    <property type="entry name" value="Nucleotide_cyclase"/>
</dbReference>
<proteinExistence type="predicted"/>
<protein>
    <submittedName>
        <fullName evidence="3">Phytochrome-like protein cph2</fullName>
    </submittedName>
</protein>
<organism evidence="3 4">
    <name type="scientific">Clostridium puniceum</name>
    <dbReference type="NCBI Taxonomy" id="29367"/>
    <lineage>
        <taxon>Bacteria</taxon>
        <taxon>Bacillati</taxon>
        <taxon>Bacillota</taxon>
        <taxon>Clostridia</taxon>
        <taxon>Eubacteriales</taxon>
        <taxon>Clostridiaceae</taxon>
        <taxon>Clostridium</taxon>
    </lineage>
</organism>
<dbReference type="SMART" id="SM00267">
    <property type="entry name" value="GGDEF"/>
    <property type="match status" value="1"/>
</dbReference>
<dbReference type="STRING" id="29367.CLPUN_52920"/>
<dbReference type="NCBIfam" id="TIGR00254">
    <property type="entry name" value="GGDEF"/>
    <property type="match status" value="1"/>
</dbReference>
<dbReference type="CDD" id="cd01948">
    <property type="entry name" value="EAL"/>
    <property type="match status" value="1"/>
</dbReference>
<dbReference type="Proteomes" id="UP000190890">
    <property type="component" value="Unassembled WGS sequence"/>
</dbReference>
<dbReference type="SMART" id="SM00052">
    <property type="entry name" value="EAL"/>
    <property type="match status" value="1"/>
</dbReference>
<dbReference type="GO" id="GO:0071111">
    <property type="term" value="F:cyclic-guanylate-specific phosphodiesterase activity"/>
    <property type="evidence" value="ECO:0007669"/>
    <property type="project" value="InterPro"/>
</dbReference>
<gene>
    <name evidence="3" type="primary">cph2_7</name>
    <name evidence="3" type="ORF">CLPUN_52920</name>
</gene>
<dbReference type="Pfam" id="PF00571">
    <property type="entry name" value="CBS"/>
    <property type="match status" value="1"/>
</dbReference>
<dbReference type="AlphaFoldDB" id="A0A1S8SWT4"/>
<dbReference type="PANTHER" id="PTHR33121">
    <property type="entry name" value="CYCLIC DI-GMP PHOSPHODIESTERASE PDEF"/>
    <property type="match status" value="1"/>
</dbReference>
<dbReference type="InterPro" id="IPR000160">
    <property type="entry name" value="GGDEF_dom"/>
</dbReference>
<feature type="domain" description="EAL" evidence="1">
    <location>
        <begin position="14"/>
        <end position="264"/>
    </location>
</feature>
<dbReference type="PROSITE" id="PS50883">
    <property type="entry name" value="EAL"/>
    <property type="match status" value="1"/>
</dbReference>